<sequence length="102" mass="11486">MNNEEKKALEEVLGKIFGTEVEIVEGDEEEVVVTEEQVEAQKIARAVLEKAGYKKILIAACDEKTHFITTPEKARDTMHLLESIKDHAEEKLALEAFEEGDD</sequence>
<dbReference type="Proteomes" id="UP000306855">
    <property type="component" value="Unassembled WGS sequence"/>
</dbReference>
<protein>
    <submittedName>
        <fullName evidence="1">Uncharacterized protein</fullName>
    </submittedName>
</protein>
<name>A0A4S2ELT8_9LACO</name>
<accession>A0A4S2ELT8</accession>
<organism evidence="1 2">
    <name type="scientific">Ligilactobacillus murinus</name>
    <dbReference type="NCBI Taxonomy" id="1622"/>
    <lineage>
        <taxon>Bacteria</taxon>
        <taxon>Bacillati</taxon>
        <taxon>Bacillota</taxon>
        <taxon>Bacilli</taxon>
        <taxon>Lactobacillales</taxon>
        <taxon>Lactobacillaceae</taxon>
        <taxon>Ligilactobacillus</taxon>
    </lineage>
</organism>
<evidence type="ECO:0000313" key="2">
    <source>
        <dbReference type="Proteomes" id="UP000306855"/>
    </source>
</evidence>
<proteinExistence type="predicted"/>
<dbReference type="EMBL" id="SRYK01000021">
    <property type="protein sequence ID" value="TGY55463.1"/>
    <property type="molecule type" value="Genomic_DNA"/>
</dbReference>
<comment type="caution">
    <text evidence="1">The sequence shown here is derived from an EMBL/GenBank/DDBJ whole genome shotgun (WGS) entry which is preliminary data.</text>
</comment>
<gene>
    <name evidence="1" type="ORF">E5340_05500</name>
</gene>
<reference evidence="1 2" key="1">
    <citation type="submission" date="2019-04" db="EMBL/GenBank/DDBJ databases">
        <title>Microbes associate with the intestines of laboratory mice.</title>
        <authorList>
            <person name="Navarre W."/>
            <person name="Wong E."/>
            <person name="Huang K."/>
            <person name="Tropini C."/>
            <person name="Ng K."/>
            <person name="Yu B."/>
        </authorList>
    </citation>
    <scope>NUCLEOTIDE SEQUENCE [LARGE SCALE GENOMIC DNA]</scope>
    <source>
        <strain evidence="1 2">NM26_J9</strain>
    </source>
</reference>
<dbReference type="RefSeq" id="WP_135942087.1">
    <property type="nucleotide sequence ID" value="NZ_SRYK01000021.1"/>
</dbReference>
<evidence type="ECO:0000313" key="1">
    <source>
        <dbReference type="EMBL" id="TGY55463.1"/>
    </source>
</evidence>
<dbReference type="AlphaFoldDB" id="A0A4S2ELT8"/>